<reference evidence="2 3" key="1">
    <citation type="submission" date="2020-05" db="EMBL/GenBank/DDBJ databases">
        <title>Draft genome sequence of Desulfovibrio sp. strain HN2T.</title>
        <authorList>
            <person name="Ueno A."/>
            <person name="Tamazawa S."/>
            <person name="Tamamura S."/>
            <person name="Murakami T."/>
            <person name="Kiyama T."/>
            <person name="Inomata H."/>
            <person name="Amano Y."/>
            <person name="Miyakawa K."/>
            <person name="Tamaki H."/>
            <person name="Naganuma T."/>
            <person name="Kaneko K."/>
        </authorList>
    </citation>
    <scope>NUCLEOTIDE SEQUENCE [LARGE SCALE GENOMIC DNA]</scope>
    <source>
        <strain evidence="2 3">HN2</strain>
    </source>
</reference>
<name>A0A7J0BPW2_9BACT</name>
<gene>
    <name evidence="2" type="ORF">DSM101010T_36760</name>
</gene>
<keyword evidence="2" id="KW-0560">Oxidoreductase</keyword>
<dbReference type="AlphaFoldDB" id="A0A7J0BPW2"/>
<evidence type="ECO:0000313" key="2">
    <source>
        <dbReference type="EMBL" id="GFM35311.1"/>
    </source>
</evidence>
<dbReference type="GO" id="GO:0051213">
    <property type="term" value="F:dioxygenase activity"/>
    <property type="evidence" value="ECO:0007669"/>
    <property type="project" value="UniProtKB-KW"/>
</dbReference>
<keyword evidence="3" id="KW-1185">Reference proteome</keyword>
<keyword evidence="2" id="KW-0223">Dioxygenase</keyword>
<dbReference type="PROSITE" id="PS51819">
    <property type="entry name" value="VOC"/>
    <property type="match status" value="1"/>
</dbReference>
<dbReference type="RefSeq" id="WP_174406918.1">
    <property type="nucleotide sequence ID" value="NZ_BLVO01000016.1"/>
</dbReference>
<dbReference type="SUPFAM" id="SSF54593">
    <property type="entry name" value="Glyoxalase/Bleomycin resistance protein/Dihydroxybiphenyl dioxygenase"/>
    <property type="match status" value="1"/>
</dbReference>
<dbReference type="InterPro" id="IPR037523">
    <property type="entry name" value="VOC_core"/>
</dbReference>
<evidence type="ECO:0000313" key="3">
    <source>
        <dbReference type="Proteomes" id="UP000503840"/>
    </source>
</evidence>
<dbReference type="InterPro" id="IPR025870">
    <property type="entry name" value="Glyoxalase-like_dom"/>
</dbReference>
<feature type="domain" description="VOC" evidence="1">
    <location>
        <begin position="4"/>
        <end position="127"/>
    </location>
</feature>
<accession>A0A7J0BPW2</accession>
<comment type="caution">
    <text evidence="2">The sequence shown here is derived from an EMBL/GenBank/DDBJ whole genome shotgun (WGS) entry which is preliminary data.</text>
</comment>
<sequence>MSFTFEGPAVIVRNIPASRHFYETLLQQEVAFSVAENYVSYKGKFSIWYEGSASAMIHERSRSLSTPAPEALELFELYFETTDLDAAWNALSKAHIPVVHGIREQPWGQRCFRVKDPDDYIVELAEPMPVVVRRCLDSGMSVEETAARTMLPADVVEAMKG</sequence>
<dbReference type="Pfam" id="PF12681">
    <property type="entry name" value="Glyoxalase_2"/>
    <property type="match status" value="1"/>
</dbReference>
<proteinExistence type="predicted"/>
<dbReference type="InterPro" id="IPR029068">
    <property type="entry name" value="Glyas_Bleomycin-R_OHBP_Dase"/>
</dbReference>
<organism evidence="2 3">
    <name type="scientific">Desulfovibrio subterraneus</name>
    <dbReference type="NCBI Taxonomy" id="2718620"/>
    <lineage>
        <taxon>Bacteria</taxon>
        <taxon>Pseudomonadati</taxon>
        <taxon>Thermodesulfobacteriota</taxon>
        <taxon>Desulfovibrionia</taxon>
        <taxon>Desulfovibrionales</taxon>
        <taxon>Desulfovibrionaceae</taxon>
        <taxon>Desulfovibrio</taxon>
    </lineage>
</organism>
<dbReference type="Gene3D" id="3.10.180.10">
    <property type="entry name" value="2,3-Dihydroxybiphenyl 1,2-Dioxygenase, domain 1"/>
    <property type="match status" value="1"/>
</dbReference>
<dbReference type="Proteomes" id="UP000503840">
    <property type="component" value="Unassembled WGS sequence"/>
</dbReference>
<evidence type="ECO:0000259" key="1">
    <source>
        <dbReference type="PROSITE" id="PS51819"/>
    </source>
</evidence>
<dbReference type="EMBL" id="BLVO01000016">
    <property type="protein sequence ID" value="GFM35311.1"/>
    <property type="molecule type" value="Genomic_DNA"/>
</dbReference>
<protein>
    <submittedName>
        <fullName evidence="2">Glyoxalase/bleomycin resistance/dioxygenase family protein</fullName>
    </submittedName>
</protein>